<dbReference type="AlphaFoldDB" id="A0A8D8TR76"/>
<protein>
    <submittedName>
        <fullName evidence="1">Uncharacterized protein</fullName>
    </submittedName>
</protein>
<proteinExistence type="predicted"/>
<sequence>MVIGIYRVFQKSMQTKLNYSRWPILNFVHSLTKVSKTDLCTFVTNVIPGLIVRNNVGTELSLLLLFFIFFKHQKVLPFLLKTRDFCKNAKHVLIENLLKDENQMTFLS</sequence>
<evidence type="ECO:0000313" key="1">
    <source>
        <dbReference type="EMBL" id="CAG6690697.1"/>
    </source>
</evidence>
<organism evidence="1">
    <name type="scientific">Cacopsylla melanoneura</name>
    <dbReference type="NCBI Taxonomy" id="428564"/>
    <lineage>
        <taxon>Eukaryota</taxon>
        <taxon>Metazoa</taxon>
        <taxon>Ecdysozoa</taxon>
        <taxon>Arthropoda</taxon>
        <taxon>Hexapoda</taxon>
        <taxon>Insecta</taxon>
        <taxon>Pterygota</taxon>
        <taxon>Neoptera</taxon>
        <taxon>Paraneoptera</taxon>
        <taxon>Hemiptera</taxon>
        <taxon>Sternorrhyncha</taxon>
        <taxon>Psylloidea</taxon>
        <taxon>Psyllidae</taxon>
        <taxon>Psyllinae</taxon>
        <taxon>Cacopsylla</taxon>
    </lineage>
</organism>
<reference evidence="1" key="1">
    <citation type="submission" date="2021-05" db="EMBL/GenBank/DDBJ databases">
        <authorList>
            <person name="Alioto T."/>
            <person name="Alioto T."/>
            <person name="Gomez Garrido J."/>
        </authorList>
    </citation>
    <scope>NUCLEOTIDE SEQUENCE</scope>
</reference>
<accession>A0A8D8TR76</accession>
<name>A0A8D8TR76_9HEMI</name>
<dbReference type="EMBL" id="HBUF01298881">
    <property type="protein sequence ID" value="CAG6690697.1"/>
    <property type="molecule type" value="Transcribed_RNA"/>
</dbReference>